<evidence type="ECO:0000256" key="1">
    <source>
        <dbReference type="SAM" id="SignalP"/>
    </source>
</evidence>
<evidence type="ECO:0000313" key="2">
    <source>
        <dbReference type="EMBL" id="MDI4648928.1"/>
    </source>
</evidence>
<feature type="signal peptide" evidence="1">
    <location>
        <begin position="1"/>
        <end position="30"/>
    </location>
</feature>
<keyword evidence="3" id="KW-1185">Reference proteome</keyword>
<dbReference type="InterPro" id="IPR008514">
    <property type="entry name" value="T6SS_Hcp"/>
</dbReference>
<dbReference type="SUPFAM" id="SSF141452">
    <property type="entry name" value="Hcp1-like"/>
    <property type="match status" value="1"/>
</dbReference>
<dbReference type="Proteomes" id="UP001161691">
    <property type="component" value="Unassembled WGS sequence"/>
</dbReference>
<name>A0ABT6TQ01_9BACL</name>
<protein>
    <submittedName>
        <fullName evidence="2">Type VI secretion system tube protein Hcp</fullName>
    </submittedName>
</protein>
<organism evidence="2 3">
    <name type="scientific">Cohnella hashimotonis</name>
    <dbReference type="NCBI Taxonomy" id="2826895"/>
    <lineage>
        <taxon>Bacteria</taxon>
        <taxon>Bacillati</taxon>
        <taxon>Bacillota</taxon>
        <taxon>Bacilli</taxon>
        <taxon>Bacillales</taxon>
        <taxon>Paenibacillaceae</taxon>
        <taxon>Cohnella</taxon>
    </lineage>
</organism>
<reference evidence="2" key="1">
    <citation type="submission" date="2023-04" db="EMBL/GenBank/DDBJ databases">
        <title>Comparative genomic analysis of Cohnella hashimotonis sp. nov., isolated from the International Space Station.</title>
        <authorList>
            <person name="Venkateswaran K."/>
            <person name="Simpson A."/>
        </authorList>
    </citation>
    <scope>NUCLEOTIDE SEQUENCE</scope>
    <source>
        <strain evidence="2">F6_2S_P_1</strain>
    </source>
</reference>
<dbReference type="RefSeq" id="WP_282911603.1">
    <property type="nucleotide sequence ID" value="NZ_JAGRPV010000001.1"/>
</dbReference>
<sequence length="284" mass="29971">MFARLLRTSLLTALAAGILLLCSIPPAANAADATEPAPRILLNLDGIKGEYASTALDIQDAIVATSFGFGADAPSPAGGDSLPGKPIYRDIVLTKSLDAASLPLLQSLTGGKHIADGYAYFQTQRAGQSRTYLIVHLSDIRVTGYLAGGSPGAQLETITLSARTVLSKYVPDQPGGPTNPDPGPDSADVATRYHFDPINAVTAKGNPYVKGFKVTLRASGNQGETLTTRYRVNGGAWTDYTGPFEIYAADTHTVEYYSTGADGRVEKTNVMDFDKGTFDGRGTF</sequence>
<dbReference type="EMBL" id="JAGRPV010000001">
    <property type="protein sequence ID" value="MDI4648928.1"/>
    <property type="molecule type" value="Genomic_DNA"/>
</dbReference>
<accession>A0ABT6TQ01</accession>
<keyword evidence="1" id="KW-0732">Signal</keyword>
<comment type="caution">
    <text evidence="2">The sequence shown here is derived from an EMBL/GenBank/DDBJ whole genome shotgun (WGS) entry which is preliminary data.</text>
</comment>
<dbReference type="InterPro" id="IPR036624">
    <property type="entry name" value="Hcp1-lik_sf"/>
</dbReference>
<dbReference type="Pfam" id="PF05638">
    <property type="entry name" value="T6SS_HCP"/>
    <property type="match status" value="1"/>
</dbReference>
<proteinExistence type="predicted"/>
<evidence type="ECO:0000313" key="3">
    <source>
        <dbReference type="Proteomes" id="UP001161691"/>
    </source>
</evidence>
<feature type="chain" id="PRO_5046823062" evidence="1">
    <location>
        <begin position="31"/>
        <end position="284"/>
    </location>
</feature>
<gene>
    <name evidence="2" type="ORF">KB449_28585</name>
</gene>
<dbReference type="Gene3D" id="2.30.110.20">
    <property type="entry name" value="Hcp1-like"/>
    <property type="match status" value="1"/>
</dbReference>